<evidence type="ECO:0000256" key="8">
    <source>
        <dbReference type="ARBA" id="ARBA00023329"/>
    </source>
</evidence>
<gene>
    <name evidence="10" type="ORF">PFISCL1PPCAC_15747</name>
</gene>
<evidence type="ECO:0000256" key="5">
    <source>
        <dbReference type="ARBA" id="ARBA00023242"/>
    </source>
</evidence>
<dbReference type="SUPFAM" id="SSF103657">
    <property type="entry name" value="BAR/IMD domain-like"/>
    <property type="match status" value="1"/>
</dbReference>
<dbReference type="Pfam" id="PF00169">
    <property type="entry name" value="PH"/>
    <property type="match status" value="1"/>
</dbReference>
<dbReference type="InterPro" id="IPR004148">
    <property type="entry name" value="BAR_dom"/>
</dbReference>
<comment type="subcellular location">
    <subcellularLocation>
        <location evidence="4">Cell projection</location>
        <location evidence="4">Ruffle</location>
    </subcellularLocation>
    <subcellularLocation>
        <location evidence="3">Cytoplasmic vesicle</location>
        <location evidence="3">Phagosome</location>
    </subcellularLocation>
    <subcellularLocation>
        <location evidence="2">Early endosome membrane</location>
        <topology evidence="2">Peripheral membrane protein</topology>
    </subcellularLocation>
    <subcellularLocation>
        <location evidence="1">Nucleus</location>
    </subcellularLocation>
</comment>
<dbReference type="InterPro" id="IPR011993">
    <property type="entry name" value="PH-like_dom_sf"/>
</dbReference>
<dbReference type="EMBL" id="BTSY01000004">
    <property type="protein sequence ID" value="GMT24450.1"/>
    <property type="molecule type" value="Genomic_DNA"/>
</dbReference>
<keyword evidence="7" id="KW-0131">Cell cycle</keyword>
<evidence type="ECO:0000256" key="2">
    <source>
        <dbReference type="ARBA" id="ARBA00004220"/>
    </source>
</evidence>
<name>A0AAV5W294_9BILA</name>
<dbReference type="PANTHER" id="PTHR46415:SF2">
    <property type="entry name" value="BETA, PUTATIVE-RELATED"/>
    <property type="match status" value="1"/>
</dbReference>
<dbReference type="PROSITE" id="PS50003">
    <property type="entry name" value="PH_DOMAIN"/>
    <property type="match status" value="1"/>
</dbReference>
<dbReference type="Pfam" id="PF16746">
    <property type="entry name" value="BAR_3"/>
    <property type="match status" value="1"/>
</dbReference>
<evidence type="ECO:0000313" key="11">
    <source>
        <dbReference type="Proteomes" id="UP001432322"/>
    </source>
</evidence>
<dbReference type="InterPro" id="IPR047181">
    <property type="entry name" value="DP13A/B"/>
</dbReference>
<evidence type="ECO:0000256" key="7">
    <source>
        <dbReference type="ARBA" id="ARBA00023306"/>
    </source>
</evidence>
<dbReference type="SUPFAM" id="SSF50729">
    <property type="entry name" value="PH domain-like"/>
    <property type="match status" value="2"/>
</dbReference>
<feature type="domain" description="PH" evidence="9">
    <location>
        <begin position="273"/>
        <end position="373"/>
    </location>
</feature>
<reference evidence="10" key="1">
    <citation type="submission" date="2023-10" db="EMBL/GenBank/DDBJ databases">
        <title>Genome assembly of Pristionchus species.</title>
        <authorList>
            <person name="Yoshida K."/>
            <person name="Sommer R.J."/>
        </authorList>
    </citation>
    <scope>NUCLEOTIDE SEQUENCE</scope>
    <source>
        <strain evidence="10">RS5133</strain>
    </source>
</reference>
<dbReference type="Pfam" id="PF00640">
    <property type="entry name" value="PID"/>
    <property type="match status" value="1"/>
</dbReference>
<dbReference type="GO" id="GO:0045335">
    <property type="term" value="C:phagocytic vesicle"/>
    <property type="evidence" value="ECO:0007669"/>
    <property type="project" value="UniProtKB-SubCell"/>
</dbReference>
<dbReference type="Gene3D" id="1.20.1270.60">
    <property type="entry name" value="Arfaptin homology (AH) domain/BAR domain"/>
    <property type="match status" value="1"/>
</dbReference>
<protein>
    <recommendedName>
        <fullName evidence="9">PH domain-containing protein</fullName>
    </recommendedName>
</protein>
<sequence>TSIALMRTRLDLGDVLADIPQQRALIHLFDEDATQLREWATQLLEGVEKLTAAQNEATIAARSIGATIRQFKDCRFPLDDVDLDMPQLTSRLAAAIQEQANGMELLTQQLDNCVRYPISKIHKELGYLVDKGEEKFEAIQEDFIEVEDKYMRCSRKDSKKSNELLGDLTLARNRYNSEAIDYVTRLNSLQSNRYTLLIEPLLSFLHAYKSFHSVGAESCKTSEYTAILSEGQEKMQTVVRAEQLARKSSEEKLTALTNRLNDDDFDVAPGCSSHHKQGCLRMRIKSGLFTSNWDRFFVFVQGNSLMYQKSDELVSELLFALQGCTVSEATEADRRYVFIVTKPAPGPDRQLTFQACSNKDLVEWINVIRNLALMNSPSTPLADLIVNENELDISSHPMQFDLLTIGQLPSPSSLKSTETHRHFEVRFLGSLEVPHVSSGGEQAVQTAIDKVLLARKIHEIESPHLVHLICASRRVLLKDANDETTLKAFFDFSDIALWMVSRRNEHHFAIVSSVRDSGSEGEEVRFMCSVFEAPDGASQVCSLLADETSTAFQEVQEELGVKLGETRKDQQKYESFSSIGDD</sequence>
<dbReference type="Gene3D" id="2.30.29.30">
    <property type="entry name" value="Pleckstrin-homology domain (PH domain)/Phosphotyrosine-binding domain (PTB)"/>
    <property type="match status" value="2"/>
</dbReference>
<organism evidence="10 11">
    <name type="scientific">Pristionchus fissidentatus</name>
    <dbReference type="NCBI Taxonomy" id="1538716"/>
    <lineage>
        <taxon>Eukaryota</taxon>
        <taxon>Metazoa</taxon>
        <taxon>Ecdysozoa</taxon>
        <taxon>Nematoda</taxon>
        <taxon>Chromadorea</taxon>
        <taxon>Rhabditida</taxon>
        <taxon>Rhabditina</taxon>
        <taxon>Diplogasteromorpha</taxon>
        <taxon>Diplogasteroidea</taxon>
        <taxon>Neodiplogasteridae</taxon>
        <taxon>Pristionchus</taxon>
    </lineage>
</organism>
<feature type="non-terminal residue" evidence="10">
    <location>
        <position position="1"/>
    </location>
</feature>
<evidence type="ECO:0000313" key="10">
    <source>
        <dbReference type="EMBL" id="GMT24450.1"/>
    </source>
</evidence>
<keyword evidence="6" id="KW-0966">Cell projection</keyword>
<dbReference type="InterPro" id="IPR027267">
    <property type="entry name" value="AH/BAR_dom_sf"/>
</dbReference>
<dbReference type="GO" id="GO:0001726">
    <property type="term" value="C:ruffle"/>
    <property type="evidence" value="ECO:0007669"/>
    <property type="project" value="UniProtKB-SubCell"/>
</dbReference>
<comment type="caution">
    <text evidence="10">The sequence shown here is derived from an EMBL/GenBank/DDBJ whole genome shotgun (WGS) entry which is preliminary data.</text>
</comment>
<accession>A0AAV5W294</accession>
<dbReference type="InterPro" id="IPR001849">
    <property type="entry name" value="PH_domain"/>
</dbReference>
<dbReference type="GO" id="GO:0005634">
    <property type="term" value="C:nucleus"/>
    <property type="evidence" value="ECO:0007669"/>
    <property type="project" value="UniProtKB-SubCell"/>
</dbReference>
<dbReference type="InterPro" id="IPR006020">
    <property type="entry name" value="PTB/PI_dom"/>
</dbReference>
<keyword evidence="11" id="KW-1185">Reference proteome</keyword>
<evidence type="ECO:0000256" key="6">
    <source>
        <dbReference type="ARBA" id="ARBA00023273"/>
    </source>
</evidence>
<dbReference type="SMART" id="SM00233">
    <property type="entry name" value="PH"/>
    <property type="match status" value="1"/>
</dbReference>
<evidence type="ECO:0000256" key="4">
    <source>
        <dbReference type="ARBA" id="ARBA00004466"/>
    </source>
</evidence>
<dbReference type="GO" id="GO:0023052">
    <property type="term" value="P:signaling"/>
    <property type="evidence" value="ECO:0007669"/>
    <property type="project" value="TreeGrafter"/>
</dbReference>
<evidence type="ECO:0000259" key="9">
    <source>
        <dbReference type="PROSITE" id="PS50003"/>
    </source>
</evidence>
<dbReference type="GO" id="GO:0031901">
    <property type="term" value="C:early endosome membrane"/>
    <property type="evidence" value="ECO:0007669"/>
    <property type="project" value="UniProtKB-SubCell"/>
</dbReference>
<evidence type="ECO:0000256" key="1">
    <source>
        <dbReference type="ARBA" id="ARBA00004123"/>
    </source>
</evidence>
<dbReference type="AlphaFoldDB" id="A0AAV5W294"/>
<dbReference type="Proteomes" id="UP001432322">
    <property type="component" value="Unassembled WGS sequence"/>
</dbReference>
<keyword evidence="5" id="KW-0539">Nucleus</keyword>
<evidence type="ECO:0000256" key="3">
    <source>
        <dbReference type="ARBA" id="ARBA00004262"/>
    </source>
</evidence>
<proteinExistence type="predicted"/>
<dbReference type="PANTHER" id="PTHR46415">
    <property type="entry name" value="ADAPTOR PROTEIN, PHOSPHOTYROSINE INTERACTION, PH DOMAIN AND LEUCINE ZIPPER-CONTAINING 2"/>
    <property type="match status" value="1"/>
</dbReference>
<keyword evidence="8" id="KW-0968">Cytoplasmic vesicle</keyword>